<comment type="caution">
    <text evidence="2">The sequence shown here is derived from an EMBL/GenBank/DDBJ whole genome shotgun (WGS) entry which is preliminary data.</text>
</comment>
<evidence type="ECO:0000256" key="1">
    <source>
        <dbReference type="SAM" id="Phobius"/>
    </source>
</evidence>
<evidence type="ECO:0000313" key="2">
    <source>
        <dbReference type="EMBL" id="OGG06491.1"/>
    </source>
</evidence>
<dbReference type="AlphaFoldDB" id="A0A1F5Z231"/>
<reference evidence="2 3" key="1">
    <citation type="journal article" date="2016" name="Nat. Commun.">
        <title>Thousands of microbial genomes shed light on interconnected biogeochemical processes in an aquifer system.</title>
        <authorList>
            <person name="Anantharaman K."/>
            <person name="Brown C.T."/>
            <person name="Hug L.A."/>
            <person name="Sharon I."/>
            <person name="Castelle C.J."/>
            <person name="Probst A.J."/>
            <person name="Thomas B.C."/>
            <person name="Singh A."/>
            <person name="Wilkins M.J."/>
            <person name="Karaoz U."/>
            <person name="Brodie E.L."/>
            <person name="Williams K.H."/>
            <person name="Hubbard S.S."/>
            <person name="Banfield J.F."/>
        </authorList>
    </citation>
    <scope>NUCLEOTIDE SEQUENCE [LARGE SCALE GENOMIC DNA]</scope>
</reference>
<evidence type="ECO:0008006" key="4">
    <source>
        <dbReference type="Google" id="ProtNLM"/>
    </source>
</evidence>
<dbReference type="Proteomes" id="UP000177354">
    <property type="component" value="Unassembled WGS sequence"/>
</dbReference>
<gene>
    <name evidence="2" type="ORF">A2777_05935</name>
</gene>
<name>A0A1F5Z231_9BACT</name>
<feature type="transmembrane region" description="Helical" evidence="1">
    <location>
        <begin position="6"/>
        <end position="27"/>
    </location>
</feature>
<proteinExistence type="predicted"/>
<dbReference type="EMBL" id="MFJF01000015">
    <property type="protein sequence ID" value="OGG06491.1"/>
    <property type="molecule type" value="Genomic_DNA"/>
</dbReference>
<evidence type="ECO:0000313" key="3">
    <source>
        <dbReference type="Proteomes" id="UP000177354"/>
    </source>
</evidence>
<dbReference type="Gene3D" id="3.40.720.10">
    <property type="entry name" value="Alkaline Phosphatase, subunit A"/>
    <property type="match status" value="1"/>
</dbReference>
<feature type="transmembrane region" description="Helical" evidence="1">
    <location>
        <begin position="34"/>
        <end position="56"/>
    </location>
</feature>
<sequence>MLIKDAFFPAIVMLISAFLLIFVLRLLSGNTRLITLAVSLFYLLMFSYGTVSKYMARTGGINELTGQWLSVFIIILLYFISLKLLKVNKIHLLGFTSFVNKISLLIIIIPIVPIVFNFYSGMQFRKKALSDISKTQKVDIGNIGNLPDIYYLIFDRYASQSTLSGYFGFDNSSFSDYLENKGFYLAQNSWANYYSSAHSLTSSLNMDYLDNIINSAPAGPDDRDWTLLYNRLEENAVAKSLKSIGYKYYHFGSWWWPTGKNRLADENINLGYLSEFSARLVDSSILFPLAKKYNFPLLDSRYNQWRRINYQFDRLERIQSENSPVFVFAHFIIPHEPFVFESDGKFLTAQKESQKDINEKYLDQLVFLNGKIKSFVDIVVNSRGGNSVIILQSDEGPYPVQYESNKDSFDWTTVDYPLVSQKMAILNAIYFPDGNYEILKNGLSPVNTFRIIFNRFLGQNLPLLPDRYYLGNMSQPYNLIEYKKPPQ</sequence>
<keyword evidence="1" id="KW-0812">Transmembrane</keyword>
<protein>
    <recommendedName>
        <fullName evidence="4">Sulfatase N-terminal domain-containing protein</fullName>
    </recommendedName>
</protein>
<organism evidence="2 3">
    <name type="scientific">Candidatus Gottesmanbacteria bacterium RIFCSPHIGHO2_01_FULL_40_15</name>
    <dbReference type="NCBI Taxonomy" id="1798376"/>
    <lineage>
        <taxon>Bacteria</taxon>
        <taxon>Candidatus Gottesmaniibacteriota</taxon>
    </lineage>
</organism>
<dbReference type="InterPro" id="IPR017850">
    <property type="entry name" value="Alkaline_phosphatase_core_sf"/>
</dbReference>
<keyword evidence="1" id="KW-1133">Transmembrane helix</keyword>
<keyword evidence="1" id="KW-0472">Membrane</keyword>
<feature type="transmembrane region" description="Helical" evidence="1">
    <location>
        <begin position="68"/>
        <end position="86"/>
    </location>
</feature>
<feature type="transmembrane region" description="Helical" evidence="1">
    <location>
        <begin position="98"/>
        <end position="119"/>
    </location>
</feature>
<accession>A0A1F5Z231</accession>
<dbReference type="SUPFAM" id="SSF53649">
    <property type="entry name" value="Alkaline phosphatase-like"/>
    <property type="match status" value="1"/>
</dbReference>